<protein>
    <recommendedName>
        <fullName evidence="3">2-oxoglutarate-Fe(II)-dependent oxygenase superfamily protein</fullName>
    </recommendedName>
</protein>
<dbReference type="Proteomes" id="UP001501237">
    <property type="component" value="Unassembled WGS sequence"/>
</dbReference>
<dbReference type="EMBL" id="BAAAUV010000030">
    <property type="protein sequence ID" value="GAA3236362.1"/>
    <property type="molecule type" value="Genomic_DNA"/>
</dbReference>
<gene>
    <name evidence="1" type="ORF">GCM10010468_70580</name>
</gene>
<organism evidence="1 2">
    <name type="scientific">Actinocorallia longicatena</name>
    <dbReference type="NCBI Taxonomy" id="111803"/>
    <lineage>
        <taxon>Bacteria</taxon>
        <taxon>Bacillati</taxon>
        <taxon>Actinomycetota</taxon>
        <taxon>Actinomycetes</taxon>
        <taxon>Streptosporangiales</taxon>
        <taxon>Thermomonosporaceae</taxon>
        <taxon>Actinocorallia</taxon>
    </lineage>
</organism>
<evidence type="ECO:0000313" key="2">
    <source>
        <dbReference type="Proteomes" id="UP001501237"/>
    </source>
</evidence>
<sequence length="220" mass="24255">MGDVDSLFGWHIYDTTPLLPEGWREEIVAIALGNAHDRNIVPRSVSSREGSDVTELPVSTVNGETVRALAPWLFELYENEFRELASRISPEPVSTATRDKIGVNLNVQRGTSMRYEAHVDTNPIQGLLYATTLPPGAGGELVLARDLDAACIEDIERHPTVIHPTAGHLLLFDARRHPHYVRSLASEDGLRVVATMCFFTPSSPESARPTDMDDHLYGDG</sequence>
<comment type="caution">
    <text evidence="1">The sequence shown here is derived from an EMBL/GenBank/DDBJ whole genome shotgun (WGS) entry which is preliminary data.</text>
</comment>
<evidence type="ECO:0000313" key="1">
    <source>
        <dbReference type="EMBL" id="GAA3236362.1"/>
    </source>
</evidence>
<name>A0ABP6QJS8_9ACTN</name>
<dbReference type="Gene3D" id="2.60.120.620">
    <property type="entry name" value="q2cbj1_9rhob like domain"/>
    <property type="match status" value="1"/>
</dbReference>
<reference evidence="2" key="1">
    <citation type="journal article" date="2019" name="Int. J. Syst. Evol. Microbiol.">
        <title>The Global Catalogue of Microorganisms (GCM) 10K type strain sequencing project: providing services to taxonomists for standard genome sequencing and annotation.</title>
        <authorList>
            <consortium name="The Broad Institute Genomics Platform"/>
            <consortium name="The Broad Institute Genome Sequencing Center for Infectious Disease"/>
            <person name="Wu L."/>
            <person name="Ma J."/>
        </authorList>
    </citation>
    <scope>NUCLEOTIDE SEQUENCE [LARGE SCALE GENOMIC DNA]</scope>
    <source>
        <strain evidence="2">JCM 9377</strain>
    </source>
</reference>
<dbReference type="RefSeq" id="WP_344837323.1">
    <property type="nucleotide sequence ID" value="NZ_BAAAUV010000030.1"/>
</dbReference>
<accession>A0ABP6QJS8</accession>
<evidence type="ECO:0008006" key="3">
    <source>
        <dbReference type="Google" id="ProtNLM"/>
    </source>
</evidence>
<proteinExistence type="predicted"/>
<keyword evidence="2" id="KW-1185">Reference proteome</keyword>